<sequence>MCDESKLAEWAKGALSRRQFGVLGSVAALGACTGPGMGEPAGSAGSLRLTEDRVTFAAPDGTIDGFFVRPATGRHPAVILWPDIAGLREAKRNIARTLAGAGYAVLVVNPYYRDVAGEQFADFATFAAGGGFQKVGPWRGKLTAEAITRDTIAITDWLDRQPGVDTARGIGTQGYCMGGPFTVWSAAAVPARVKVAANFHGGGLVRPDAPMSPHKLLQKVKAGLLIAVAQDDDAKAPADKTTFADAAKAAGVDAKVEVYPADHGWMVPDSPAYDAAAAARGEAELLALYRRRLA</sequence>
<keyword evidence="2" id="KW-0378">Hydrolase</keyword>
<accession>A0A192D274</accession>
<gene>
    <name evidence="2" type="ORF">A9D12_03110</name>
</gene>
<dbReference type="SUPFAM" id="SSF53474">
    <property type="entry name" value="alpha/beta-Hydrolases"/>
    <property type="match status" value="1"/>
</dbReference>
<reference evidence="2 3" key="1">
    <citation type="submission" date="2016-05" db="EMBL/GenBank/DDBJ databases">
        <title>Compelete Genome Sequence of Bacteriochlorophyll-Synthesizing Bacterium Porphyrobacter neustonensis DSM 9434.</title>
        <authorList>
            <person name="Shi X.-L."/>
            <person name="Wu Y.-H."/>
            <person name="Cheng H."/>
            <person name="Xu L."/>
            <person name="Zhang X.-Q."/>
            <person name="Wang C.-S."/>
            <person name="Xu X.-W."/>
        </authorList>
    </citation>
    <scope>NUCLEOTIDE SEQUENCE [LARGE SCALE GENOMIC DNA]</scope>
    <source>
        <strain evidence="2 3">DSM 9434</strain>
    </source>
</reference>
<evidence type="ECO:0000313" key="2">
    <source>
        <dbReference type="EMBL" id="ANK12091.1"/>
    </source>
</evidence>
<dbReference type="PANTHER" id="PTHR46623:SF10">
    <property type="entry name" value="CARBOXYMETHYLENEBUTENOLIDASE HOMOLOG"/>
    <property type="match status" value="1"/>
</dbReference>
<keyword evidence="3" id="KW-1185">Reference proteome</keyword>
<dbReference type="OrthoDB" id="9787933at2"/>
<protein>
    <submittedName>
        <fullName evidence="2">Dienelactone hydrolase</fullName>
    </submittedName>
</protein>
<evidence type="ECO:0000259" key="1">
    <source>
        <dbReference type="Pfam" id="PF01738"/>
    </source>
</evidence>
<dbReference type="PROSITE" id="PS51257">
    <property type="entry name" value="PROKAR_LIPOPROTEIN"/>
    <property type="match status" value="1"/>
</dbReference>
<dbReference type="Pfam" id="PF01738">
    <property type="entry name" value="DLH"/>
    <property type="match status" value="1"/>
</dbReference>
<dbReference type="PANTHER" id="PTHR46623">
    <property type="entry name" value="CARBOXYMETHYLENEBUTENOLIDASE-RELATED"/>
    <property type="match status" value="1"/>
</dbReference>
<dbReference type="RefSeq" id="WP_068349700.1">
    <property type="nucleotide sequence ID" value="NZ_CP016033.1"/>
</dbReference>
<dbReference type="Gene3D" id="3.40.50.1820">
    <property type="entry name" value="alpha/beta hydrolase"/>
    <property type="match status" value="1"/>
</dbReference>
<dbReference type="InterPro" id="IPR051049">
    <property type="entry name" value="Dienelactone_hydrolase-like"/>
</dbReference>
<dbReference type="AlphaFoldDB" id="A0A192D274"/>
<dbReference type="InterPro" id="IPR002925">
    <property type="entry name" value="Dienelactn_hydro"/>
</dbReference>
<name>A0A192D274_9SPHN</name>
<evidence type="ECO:0000313" key="3">
    <source>
        <dbReference type="Proteomes" id="UP000078263"/>
    </source>
</evidence>
<proteinExistence type="predicted"/>
<dbReference type="KEGG" id="pns:A9D12_03110"/>
<feature type="domain" description="Dienelactone hydrolase" evidence="1">
    <location>
        <begin position="63"/>
        <end position="288"/>
    </location>
</feature>
<dbReference type="GO" id="GO:0016787">
    <property type="term" value="F:hydrolase activity"/>
    <property type="evidence" value="ECO:0007669"/>
    <property type="project" value="UniProtKB-KW"/>
</dbReference>
<dbReference type="InterPro" id="IPR029058">
    <property type="entry name" value="AB_hydrolase_fold"/>
</dbReference>
<dbReference type="Proteomes" id="UP000078263">
    <property type="component" value="Chromosome"/>
</dbReference>
<dbReference type="STRING" id="1112.A9D12_03110"/>
<dbReference type="EMBL" id="CP016033">
    <property type="protein sequence ID" value="ANK12091.1"/>
    <property type="molecule type" value="Genomic_DNA"/>
</dbReference>
<organism evidence="2 3">
    <name type="scientific">Erythrobacter neustonensis</name>
    <dbReference type="NCBI Taxonomy" id="1112"/>
    <lineage>
        <taxon>Bacteria</taxon>
        <taxon>Pseudomonadati</taxon>
        <taxon>Pseudomonadota</taxon>
        <taxon>Alphaproteobacteria</taxon>
        <taxon>Sphingomonadales</taxon>
        <taxon>Erythrobacteraceae</taxon>
        <taxon>Erythrobacter/Porphyrobacter group</taxon>
        <taxon>Erythrobacter</taxon>
    </lineage>
</organism>